<evidence type="ECO:0000256" key="8">
    <source>
        <dbReference type="ARBA" id="ARBA00022833"/>
    </source>
</evidence>
<keyword evidence="4" id="KW-0964">Secreted</keyword>
<evidence type="ECO:0000256" key="11">
    <source>
        <dbReference type="PIRSR" id="PIRSR000898-1"/>
    </source>
</evidence>
<evidence type="ECO:0000256" key="10">
    <source>
        <dbReference type="PIRNR" id="PIRNR000898"/>
    </source>
</evidence>
<dbReference type="Gene3D" id="3.60.21.10">
    <property type="match status" value="1"/>
</dbReference>
<dbReference type="GO" id="GO:0046872">
    <property type="term" value="F:metal ion binding"/>
    <property type="evidence" value="ECO:0007669"/>
    <property type="project" value="UniProtKB-KW"/>
</dbReference>
<dbReference type="AlphaFoldDB" id="A0A6P8E3Q3"/>
<dbReference type="Pfam" id="PF00149">
    <property type="entry name" value="Metallophos"/>
    <property type="match status" value="1"/>
</dbReference>
<gene>
    <name evidence="15" type="primary">LOC116213683</name>
</gene>
<dbReference type="FunFam" id="3.60.21.10:FF:000027">
    <property type="entry name" value="Purple acid phosphatase"/>
    <property type="match status" value="1"/>
</dbReference>
<keyword evidence="9" id="KW-0325">Glycoprotein</keyword>
<comment type="cofactor">
    <cofactor evidence="11">
        <name>Fe cation</name>
        <dbReference type="ChEBI" id="CHEBI:24875"/>
    </cofactor>
    <text evidence="11">Binds 2 iron ions per subunit.</text>
</comment>
<feature type="binding site" evidence="11">
    <location>
        <position position="252"/>
    </location>
    <ligand>
        <name>Fe cation</name>
        <dbReference type="ChEBI" id="CHEBI:24875"/>
        <label>2</label>
    </ligand>
</feature>
<dbReference type="InterPro" id="IPR024927">
    <property type="entry name" value="Acid_PPase"/>
</dbReference>
<name>A0A6P8E3Q3_PUNGR</name>
<dbReference type="SUPFAM" id="SSF56300">
    <property type="entry name" value="Metallo-dependent phosphatases"/>
    <property type="match status" value="1"/>
</dbReference>
<keyword evidence="14" id="KW-1185">Reference proteome</keyword>
<evidence type="ECO:0000259" key="13">
    <source>
        <dbReference type="Pfam" id="PF00149"/>
    </source>
</evidence>
<dbReference type="InterPro" id="IPR029052">
    <property type="entry name" value="Metallo-depent_PP-like"/>
</dbReference>
<evidence type="ECO:0000256" key="7">
    <source>
        <dbReference type="ARBA" id="ARBA00022801"/>
    </source>
</evidence>
<dbReference type="PANTHER" id="PTHR10161:SF36">
    <property type="entry name" value="PURPLE ACID PHOSPHATASE 3"/>
    <property type="match status" value="1"/>
</dbReference>
<evidence type="ECO:0000256" key="9">
    <source>
        <dbReference type="ARBA" id="ARBA00023180"/>
    </source>
</evidence>
<evidence type="ECO:0000256" key="12">
    <source>
        <dbReference type="SAM" id="SignalP"/>
    </source>
</evidence>
<feature type="binding site" evidence="11">
    <location>
        <position position="85"/>
    </location>
    <ligand>
        <name>Fe cation</name>
        <dbReference type="ChEBI" id="CHEBI:24875"/>
        <label>1</label>
    </ligand>
</feature>
<keyword evidence="5 11" id="KW-0479">Metal-binding</keyword>
<proteinExistence type="inferred from homology"/>
<dbReference type="GO" id="GO:0005576">
    <property type="term" value="C:extracellular region"/>
    <property type="evidence" value="ECO:0007669"/>
    <property type="project" value="UniProtKB-SubCell"/>
</dbReference>
<dbReference type="InterPro" id="IPR004843">
    <property type="entry name" value="Calcineurin-like_PHP"/>
</dbReference>
<reference evidence="14" key="1">
    <citation type="journal article" date="2020" name="Plant Biotechnol. J.">
        <title>The pomegranate (Punica granatum L.) draft genome dissects genetic divergence between soft- and hard-seeded cultivars.</title>
        <authorList>
            <person name="Luo X."/>
            <person name="Li H."/>
            <person name="Wu Z."/>
            <person name="Yao W."/>
            <person name="Zhao P."/>
            <person name="Cao D."/>
            <person name="Yu H."/>
            <person name="Li K."/>
            <person name="Poudel K."/>
            <person name="Zhao D."/>
            <person name="Zhang F."/>
            <person name="Xia X."/>
            <person name="Chen L."/>
            <person name="Wang Q."/>
            <person name="Jing D."/>
            <person name="Cao S."/>
        </authorList>
    </citation>
    <scope>NUCLEOTIDE SEQUENCE [LARGE SCALE GENOMIC DNA]</scope>
    <source>
        <strain evidence="14">cv. Tunisia</strain>
    </source>
</reference>
<dbReference type="OrthoDB" id="411211at2759"/>
<evidence type="ECO:0000313" key="15">
    <source>
        <dbReference type="RefSeq" id="XP_031404572.1"/>
    </source>
</evidence>
<dbReference type="EC" id="3.1.3.2" evidence="10"/>
<keyword evidence="10 11" id="KW-0408">Iron</keyword>
<feature type="binding site" evidence="11">
    <location>
        <position position="85"/>
    </location>
    <ligand>
        <name>Fe cation</name>
        <dbReference type="ChEBI" id="CHEBI:24875"/>
        <label>2</label>
    </ligand>
</feature>
<keyword evidence="7 10" id="KW-0378">Hydrolase</keyword>
<keyword evidence="8" id="KW-0862">Zinc</keyword>
<comment type="catalytic activity">
    <reaction evidence="1 10">
        <text>a phosphate monoester + H2O = an alcohol + phosphate</text>
        <dbReference type="Rhea" id="RHEA:15017"/>
        <dbReference type="ChEBI" id="CHEBI:15377"/>
        <dbReference type="ChEBI" id="CHEBI:30879"/>
        <dbReference type="ChEBI" id="CHEBI:43474"/>
        <dbReference type="ChEBI" id="CHEBI:67140"/>
        <dbReference type="EC" id="3.1.3.2"/>
    </reaction>
</comment>
<evidence type="ECO:0000256" key="6">
    <source>
        <dbReference type="ARBA" id="ARBA00022729"/>
    </source>
</evidence>
<organism evidence="14 15">
    <name type="scientific">Punica granatum</name>
    <name type="common">Pomegranate</name>
    <dbReference type="NCBI Taxonomy" id="22663"/>
    <lineage>
        <taxon>Eukaryota</taxon>
        <taxon>Viridiplantae</taxon>
        <taxon>Streptophyta</taxon>
        <taxon>Embryophyta</taxon>
        <taxon>Tracheophyta</taxon>
        <taxon>Spermatophyta</taxon>
        <taxon>Magnoliopsida</taxon>
        <taxon>eudicotyledons</taxon>
        <taxon>Gunneridae</taxon>
        <taxon>Pentapetalae</taxon>
        <taxon>rosids</taxon>
        <taxon>malvids</taxon>
        <taxon>Myrtales</taxon>
        <taxon>Lythraceae</taxon>
        <taxon>Punica</taxon>
    </lineage>
</organism>
<dbReference type="PANTHER" id="PTHR10161">
    <property type="entry name" value="TARTRATE-RESISTANT ACID PHOSPHATASE TYPE 5"/>
    <property type="match status" value="1"/>
</dbReference>
<feature type="binding site" evidence="11">
    <location>
        <position position="123"/>
    </location>
    <ligand>
        <name>Fe cation</name>
        <dbReference type="ChEBI" id="CHEBI:24875"/>
        <label>2</label>
    </ligand>
</feature>
<feature type="binding site" evidence="11">
    <location>
        <position position="52"/>
    </location>
    <ligand>
        <name>Fe cation</name>
        <dbReference type="ChEBI" id="CHEBI:24875"/>
        <label>1</label>
    </ligand>
</feature>
<feature type="domain" description="Calcineurin-like phosphoesterase" evidence="13">
    <location>
        <begin position="47"/>
        <end position="255"/>
    </location>
</feature>
<dbReference type="GeneID" id="116213683"/>
<dbReference type="CDD" id="cd07378">
    <property type="entry name" value="MPP_ACP5"/>
    <property type="match status" value="1"/>
</dbReference>
<feature type="binding site" evidence="11">
    <location>
        <position position="254"/>
    </location>
    <ligand>
        <name>Fe cation</name>
        <dbReference type="ChEBI" id="CHEBI:24875"/>
        <label>1</label>
    </ligand>
</feature>
<comment type="subcellular location">
    <subcellularLocation>
        <location evidence="2">Secreted</location>
    </subcellularLocation>
</comment>
<dbReference type="Proteomes" id="UP000515151">
    <property type="component" value="Chromosome 7"/>
</dbReference>
<evidence type="ECO:0000256" key="2">
    <source>
        <dbReference type="ARBA" id="ARBA00004613"/>
    </source>
</evidence>
<accession>A0A6P8E3Q3</accession>
<evidence type="ECO:0000256" key="4">
    <source>
        <dbReference type="ARBA" id="ARBA00022525"/>
    </source>
</evidence>
<evidence type="ECO:0000256" key="5">
    <source>
        <dbReference type="ARBA" id="ARBA00022723"/>
    </source>
</evidence>
<feature type="signal peptide" evidence="12">
    <location>
        <begin position="1"/>
        <end position="30"/>
    </location>
</feature>
<feature type="chain" id="PRO_5027962775" description="Purple acid phosphatase" evidence="12">
    <location>
        <begin position="31"/>
        <end position="334"/>
    </location>
</feature>
<sequence length="334" mass="38319">MAIHRRDCSKLSGMLWLFAMLFMCFLHTSAELMRLEHPIRSDGSLSLLVVGDWGRRGRYNQSEVAIQMGRIGERMDIDFVVSTGDNFYNNGLSSINDPTFVESFTRVYTAKSLQKQWYAVLGNHDYHGDVEAQLNPALRRIDERWLCLRSFILQTEVAEFFFVDTTPFIDKYFRKPNKHTFDWRGVLPRKDYLSKLLKDLDLTLRNSKANWKFVIGHHTIKSIGHHRSTEELGKLLLPILEANGVDMYINGHDHCLEHISSRSSGIQFLTSGGGSKAWKGDVDELDRDGVEFYYDGQGFMSMQLTETDATIAFYDISGKDLHHLSLSKPRHSAV</sequence>
<dbReference type="RefSeq" id="XP_031404572.1">
    <property type="nucleotide sequence ID" value="XM_031548712.1"/>
</dbReference>
<keyword evidence="6 12" id="KW-0732">Signal</keyword>
<evidence type="ECO:0000313" key="14">
    <source>
        <dbReference type="Proteomes" id="UP000515151"/>
    </source>
</evidence>
<evidence type="ECO:0000256" key="1">
    <source>
        <dbReference type="ARBA" id="ARBA00000032"/>
    </source>
</evidence>
<reference evidence="15" key="2">
    <citation type="submission" date="2025-08" db="UniProtKB">
        <authorList>
            <consortium name="RefSeq"/>
        </authorList>
    </citation>
    <scope>IDENTIFICATION</scope>
    <source>
        <tissue evidence="15">Leaf</tissue>
    </source>
</reference>
<dbReference type="PIRSF" id="PIRSF000898">
    <property type="entry name" value="Acid_Ptase_5"/>
    <property type="match status" value="1"/>
</dbReference>
<dbReference type="GO" id="GO:0003993">
    <property type="term" value="F:acid phosphatase activity"/>
    <property type="evidence" value="ECO:0007669"/>
    <property type="project" value="UniProtKB-UniRule"/>
</dbReference>
<dbReference type="InterPro" id="IPR051558">
    <property type="entry name" value="Metallophosphoesterase_PAP"/>
</dbReference>
<protein>
    <recommendedName>
        <fullName evidence="10">Purple acid phosphatase</fullName>
        <ecNumber evidence="10">3.1.3.2</ecNumber>
    </recommendedName>
</protein>
<feature type="binding site" evidence="11">
    <location>
        <position position="88"/>
    </location>
    <ligand>
        <name>Fe cation</name>
        <dbReference type="ChEBI" id="CHEBI:24875"/>
        <label>1</label>
    </ligand>
</feature>
<feature type="binding site" evidence="11">
    <location>
        <position position="217"/>
    </location>
    <ligand>
        <name>Fe cation</name>
        <dbReference type="ChEBI" id="CHEBI:24875"/>
        <label>2</label>
    </ligand>
</feature>
<comment type="similarity">
    <text evidence="3">Belongs to the metallophosphoesterase superfamily. Purple acid phosphatase family.</text>
</comment>
<evidence type="ECO:0000256" key="3">
    <source>
        <dbReference type="ARBA" id="ARBA00008723"/>
    </source>
</evidence>